<dbReference type="InterPro" id="IPR035926">
    <property type="entry name" value="NusB-like_sf"/>
</dbReference>
<dbReference type="PANTHER" id="PTHR11078:SF3">
    <property type="entry name" value="ANTITERMINATION NUSB DOMAIN-CONTAINING PROTEIN"/>
    <property type="match status" value="1"/>
</dbReference>
<dbReference type="Pfam" id="PF01029">
    <property type="entry name" value="NusB"/>
    <property type="match status" value="1"/>
</dbReference>
<reference evidence="9" key="1">
    <citation type="journal article" date="2020" name="Mol. Plant Microbe">
        <title>Rhizobial microsymbionts of the narrowly endemic Oxytropis species growing in Kamchatka are characterized by significant genetic diversity and possess a set of genes that are associated with T3SS and T6SS secretion systems and can affect the development of symbiosis.</title>
        <authorList>
            <person name="Safronova V."/>
            <person name="Guro P."/>
            <person name="Sazanova A."/>
            <person name="Kuznetsova I."/>
            <person name="Belimov A."/>
            <person name="Yakubov V."/>
            <person name="Chirak E."/>
            <person name="Afonin A."/>
            <person name="Gogolev Y."/>
            <person name="Andronov E."/>
            <person name="Tikhonovich I."/>
        </authorList>
    </citation>
    <scope>NUCLEOTIDE SEQUENCE [LARGE SCALE GENOMIC DNA]</scope>
    <source>
        <strain evidence="9">581</strain>
    </source>
</reference>
<dbReference type="HAMAP" id="MF_00073">
    <property type="entry name" value="NusB"/>
    <property type="match status" value="1"/>
</dbReference>
<accession>A0A7G6TY43</accession>
<evidence type="ECO:0000256" key="2">
    <source>
        <dbReference type="ARBA" id="ARBA00022814"/>
    </source>
</evidence>
<comment type="function">
    <text evidence="6">Involved in transcription antitermination. Required for transcription of ribosomal RNA (rRNA) genes. Binds specifically to the boxA antiterminator sequence of the ribosomal RNA (rrn) operons.</text>
</comment>
<dbReference type="PANTHER" id="PTHR11078">
    <property type="entry name" value="N UTILIZATION SUBSTANCE PROTEIN B-RELATED"/>
    <property type="match status" value="1"/>
</dbReference>
<dbReference type="InterPro" id="IPR006027">
    <property type="entry name" value="NusB_RsmB_TIM44"/>
</dbReference>
<dbReference type="NCBIfam" id="TIGR01951">
    <property type="entry name" value="nusB"/>
    <property type="match status" value="1"/>
</dbReference>
<dbReference type="AlphaFoldDB" id="A0A7G6TY43"/>
<evidence type="ECO:0000256" key="4">
    <source>
        <dbReference type="ARBA" id="ARBA00023015"/>
    </source>
</evidence>
<dbReference type="GO" id="GO:0006353">
    <property type="term" value="P:DNA-templated transcription termination"/>
    <property type="evidence" value="ECO:0007669"/>
    <property type="project" value="UniProtKB-UniRule"/>
</dbReference>
<evidence type="ECO:0000313" key="9">
    <source>
        <dbReference type="Proteomes" id="UP000515291"/>
    </source>
</evidence>
<feature type="compositionally biased region" description="Basic and acidic residues" evidence="7">
    <location>
        <begin position="1"/>
        <end position="28"/>
    </location>
</feature>
<dbReference type="InterPro" id="IPR011605">
    <property type="entry name" value="NusB_fam"/>
</dbReference>
<keyword evidence="3 6" id="KW-0694">RNA-binding</keyword>
<dbReference type="EMBL" id="CP050292">
    <property type="protein sequence ID" value="QND71675.1"/>
    <property type="molecule type" value="Genomic_DNA"/>
</dbReference>
<evidence type="ECO:0000256" key="5">
    <source>
        <dbReference type="ARBA" id="ARBA00023163"/>
    </source>
</evidence>
<proteinExistence type="inferred from homology"/>
<dbReference type="SUPFAM" id="SSF48013">
    <property type="entry name" value="NusB-like"/>
    <property type="match status" value="1"/>
</dbReference>
<evidence type="ECO:0000313" key="8">
    <source>
        <dbReference type="EMBL" id="QND71675.1"/>
    </source>
</evidence>
<comment type="similarity">
    <text evidence="1 6">Belongs to the NusB family.</text>
</comment>
<name>A0A7G6TY43_9BRAD</name>
<gene>
    <name evidence="6 8" type="primary">nusB</name>
    <name evidence="8" type="ORF">HB776_10885</name>
</gene>
<keyword evidence="4 6" id="KW-0805">Transcription regulation</keyword>
<protein>
    <recommendedName>
        <fullName evidence="6">Transcription antitermination protein NusB</fullName>
    </recommendedName>
    <alternativeName>
        <fullName evidence="6">Antitermination factor NusB</fullName>
    </alternativeName>
</protein>
<keyword evidence="5 6" id="KW-0804">Transcription</keyword>
<dbReference type="Proteomes" id="UP000515291">
    <property type="component" value="Chromosome"/>
</dbReference>
<dbReference type="Gene3D" id="1.10.940.10">
    <property type="entry name" value="NusB-like"/>
    <property type="match status" value="1"/>
</dbReference>
<dbReference type="GO" id="GO:0031564">
    <property type="term" value="P:transcription antitermination"/>
    <property type="evidence" value="ECO:0007669"/>
    <property type="project" value="UniProtKB-KW"/>
</dbReference>
<keyword evidence="2 6" id="KW-0889">Transcription antitermination</keyword>
<dbReference type="GO" id="GO:0005829">
    <property type="term" value="C:cytosol"/>
    <property type="evidence" value="ECO:0007669"/>
    <property type="project" value="TreeGrafter"/>
</dbReference>
<dbReference type="GO" id="GO:0003723">
    <property type="term" value="F:RNA binding"/>
    <property type="evidence" value="ECO:0007669"/>
    <property type="project" value="UniProtKB-UniRule"/>
</dbReference>
<evidence type="ECO:0000256" key="7">
    <source>
        <dbReference type="SAM" id="MobiDB-lite"/>
    </source>
</evidence>
<feature type="region of interest" description="Disordered" evidence="7">
    <location>
        <begin position="1"/>
        <end position="32"/>
    </location>
</feature>
<sequence>MSEKKTADKKSSDKKADLKKPVPKGDRKANRRGAARLAAVQALYQMDVGGAGINDVFAEFESFWLGSEIEGDQYLPAEEAFFRDIVSGVVRDQNKLDPLIDDALSRGWPLQRIEAILRAVMRAGAYELEHRKDIPGRVVVSEYVDVAHAFVEGDETGMVNAVLDQIARQFRAEEFSRAGH</sequence>
<evidence type="ECO:0000256" key="3">
    <source>
        <dbReference type="ARBA" id="ARBA00022884"/>
    </source>
</evidence>
<dbReference type="RefSeq" id="WP_093761462.1">
    <property type="nucleotide sequence ID" value="NZ_CP050292.1"/>
</dbReference>
<organism evidence="8 9">
    <name type="scientific">Tardiphaga robiniae</name>
    <dbReference type="NCBI Taxonomy" id="943830"/>
    <lineage>
        <taxon>Bacteria</taxon>
        <taxon>Pseudomonadati</taxon>
        <taxon>Pseudomonadota</taxon>
        <taxon>Alphaproteobacteria</taxon>
        <taxon>Hyphomicrobiales</taxon>
        <taxon>Nitrobacteraceae</taxon>
        <taxon>Tardiphaga</taxon>
    </lineage>
</organism>
<evidence type="ECO:0000256" key="6">
    <source>
        <dbReference type="HAMAP-Rule" id="MF_00073"/>
    </source>
</evidence>
<evidence type="ECO:0000256" key="1">
    <source>
        <dbReference type="ARBA" id="ARBA00005952"/>
    </source>
</evidence>
<dbReference type="KEGG" id="trb:HB776_10885"/>